<dbReference type="PANTHER" id="PTHR37984:SF15">
    <property type="entry name" value="INTEGRASE CATALYTIC DOMAIN-CONTAINING PROTEIN"/>
    <property type="match status" value="1"/>
</dbReference>
<feature type="region of interest" description="Disordered" evidence="1">
    <location>
        <begin position="410"/>
        <end position="437"/>
    </location>
</feature>
<feature type="domain" description="Integrase zinc-binding" evidence="2">
    <location>
        <begin position="355"/>
        <end position="409"/>
    </location>
</feature>
<proteinExistence type="predicted"/>
<sequence length="437" mass="50288">MSEPEETAEPIGRHTAAQVRREFRIFGQIGTSEQKDRVSFTSLNHQLDTGLRKCYTEQEVVDATIRAINPSLSLRRYLEGRPDVTFKKLRRLLRTHYQEKSATELYHELCSLSQQPKETAQNFMFRALDLRQKVLQASKEVEAPQQHDRDLVQNMFLHAISTGLLSTTVRNDLKPFLDNPKVSDEVLLEKVNASASVEVERGRKLGSKSKVTSNLICDGTEQPDHTQAPKMAVTPSAPPKLEKARDASGVIDARTNYVKSEIVPTVRRLSRKLTPPPSPYLKTIEPHELVAAQQNDVYIGKVLEYKLQDRRPFVKENSQKPKEVSRLLQEWKKLIVDKDGLLKRETRGRKQIVLPRKYHMLVFKELHEEMGHVGVERTISLVRDRFYWPYMARELEHYVTKQCKCIKDKKPTKPARAPMSHMQSTEPMDCVNRLSSS</sequence>
<comment type="caution">
    <text evidence="3">The sequence shown here is derived from an EMBL/GenBank/DDBJ whole genome shotgun (WGS) entry which is preliminary data.</text>
</comment>
<dbReference type="Proteomes" id="UP001152320">
    <property type="component" value="Chromosome 9"/>
</dbReference>
<dbReference type="Pfam" id="PF17921">
    <property type="entry name" value="Integrase_H2C2"/>
    <property type="match status" value="1"/>
</dbReference>
<evidence type="ECO:0000259" key="2">
    <source>
        <dbReference type="Pfam" id="PF17921"/>
    </source>
</evidence>
<dbReference type="AlphaFoldDB" id="A0A9Q1C169"/>
<dbReference type="PANTHER" id="PTHR37984">
    <property type="entry name" value="PROTEIN CBG26694"/>
    <property type="match status" value="1"/>
</dbReference>
<gene>
    <name evidence="3" type="ORF">HOLleu_20160</name>
</gene>
<evidence type="ECO:0000313" key="3">
    <source>
        <dbReference type="EMBL" id="KAJ8036244.1"/>
    </source>
</evidence>
<dbReference type="OrthoDB" id="10068084at2759"/>
<keyword evidence="4" id="KW-1185">Reference proteome</keyword>
<dbReference type="Gene3D" id="1.10.340.70">
    <property type="match status" value="1"/>
</dbReference>
<evidence type="ECO:0000313" key="4">
    <source>
        <dbReference type="Proteomes" id="UP001152320"/>
    </source>
</evidence>
<evidence type="ECO:0000256" key="1">
    <source>
        <dbReference type="SAM" id="MobiDB-lite"/>
    </source>
</evidence>
<dbReference type="InterPro" id="IPR041588">
    <property type="entry name" value="Integrase_H2C2"/>
</dbReference>
<dbReference type="EMBL" id="JAIZAY010000009">
    <property type="protein sequence ID" value="KAJ8036244.1"/>
    <property type="molecule type" value="Genomic_DNA"/>
</dbReference>
<accession>A0A9Q1C169</accession>
<reference evidence="3" key="1">
    <citation type="submission" date="2021-10" db="EMBL/GenBank/DDBJ databases">
        <title>Tropical sea cucumber genome reveals ecological adaptation and Cuvierian tubules defense mechanism.</title>
        <authorList>
            <person name="Chen T."/>
        </authorList>
    </citation>
    <scope>NUCLEOTIDE SEQUENCE</scope>
    <source>
        <strain evidence="3">Nanhai2018</strain>
        <tissue evidence="3">Muscle</tissue>
    </source>
</reference>
<feature type="region of interest" description="Disordered" evidence="1">
    <location>
        <begin position="218"/>
        <end position="241"/>
    </location>
</feature>
<name>A0A9Q1C169_HOLLE</name>
<organism evidence="3 4">
    <name type="scientific">Holothuria leucospilota</name>
    <name type="common">Black long sea cucumber</name>
    <name type="synonym">Mertensiothuria leucospilota</name>
    <dbReference type="NCBI Taxonomy" id="206669"/>
    <lineage>
        <taxon>Eukaryota</taxon>
        <taxon>Metazoa</taxon>
        <taxon>Echinodermata</taxon>
        <taxon>Eleutherozoa</taxon>
        <taxon>Echinozoa</taxon>
        <taxon>Holothuroidea</taxon>
        <taxon>Aspidochirotacea</taxon>
        <taxon>Aspidochirotida</taxon>
        <taxon>Holothuriidae</taxon>
        <taxon>Holothuria</taxon>
    </lineage>
</organism>
<dbReference type="FunFam" id="1.10.340.70:FF:000001">
    <property type="entry name" value="Retrovirus-related Pol polyprotein from transposon gypsy-like Protein"/>
    <property type="match status" value="1"/>
</dbReference>
<protein>
    <recommendedName>
        <fullName evidence="2">Integrase zinc-binding domain-containing protein</fullName>
    </recommendedName>
</protein>
<dbReference type="InterPro" id="IPR050951">
    <property type="entry name" value="Retrovirus_Pol_polyprotein"/>
</dbReference>